<dbReference type="Pfam" id="PF01757">
    <property type="entry name" value="Acyl_transf_3"/>
    <property type="match status" value="1"/>
</dbReference>
<dbReference type="EMBL" id="JAUHLI010000002">
    <property type="protein sequence ID" value="MEE2000422.1"/>
    <property type="molecule type" value="Genomic_DNA"/>
</dbReference>
<keyword evidence="1" id="KW-1133">Transmembrane helix</keyword>
<evidence type="ECO:0000259" key="2">
    <source>
        <dbReference type="Pfam" id="PF01757"/>
    </source>
</evidence>
<proteinExistence type="predicted"/>
<dbReference type="PANTHER" id="PTHR23028:SF53">
    <property type="entry name" value="ACYL_TRANSF_3 DOMAIN-CONTAINING PROTEIN"/>
    <property type="match status" value="1"/>
</dbReference>
<accession>A0ABU7J235</accession>
<dbReference type="Proteomes" id="UP001336314">
    <property type="component" value="Unassembled WGS sequence"/>
</dbReference>
<dbReference type="InterPro" id="IPR043968">
    <property type="entry name" value="SGNH"/>
</dbReference>
<feature type="transmembrane region" description="Helical" evidence="1">
    <location>
        <begin position="314"/>
        <end position="334"/>
    </location>
</feature>
<feature type="transmembrane region" description="Helical" evidence="1">
    <location>
        <begin position="151"/>
        <end position="184"/>
    </location>
</feature>
<feature type="transmembrane region" description="Helical" evidence="1">
    <location>
        <begin position="355"/>
        <end position="372"/>
    </location>
</feature>
<feature type="domain" description="Acyltransferase 3" evidence="2">
    <location>
        <begin position="12"/>
        <end position="335"/>
    </location>
</feature>
<protein>
    <submittedName>
        <fullName evidence="4">Acyltransferase family protein</fullName>
        <ecNumber evidence="4">2.3.1.-</ecNumber>
    </submittedName>
</protein>
<feature type="transmembrane region" description="Helical" evidence="1">
    <location>
        <begin position="110"/>
        <end position="130"/>
    </location>
</feature>
<evidence type="ECO:0000259" key="3">
    <source>
        <dbReference type="Pfam" id="PF19040"/>
    </source>
</evidence>
<reference evidence="4 5" key="1">
    <citation type="submission" date="2023-07" db="EMBL/GenBank/DDBJ databases">
        <title>Alkalimonas sp., MEB108 novel, alkaliphilic bacterium isolated from Lonar Lake, India.</title>
        <authorList>
            <person name="Joshi A."/>
            <person name="Thite S."/>
        </authorList>
    </citation>
    <scope>NUCLEOTIDE SEQUENCE [LARGE SCALE GENOMIC DNA]</scope>
    <source>
        <strain evidence="4 5">MEB108</strain>
    </source>
</reference>
<feature type="transmembrane region" description="Helical" evidence="1">
    <location>
        <begin position="79"/>
        <end position="98"/>
    </location>
</feature>
<keyword evidence="5" id="KW-1185">Reference proteome</keyword>
<dbReference type="InterPro" id="IPR002656">
    <property type="entry name" value="Acyl_transf_3_dom"/>
</dbReference>
<dbReference type="RefSeq" id="WP_330127562.1">
    <property type="nucleotide sequence ID" value="NZ_JAUHLI010000002.1"/>
</dbReference>
<evidence type="ECO:0000256" key="1">
    <source>
        <dbReference type="SAM" id="Phobius"/>
    </source>
</evidence>
<dbReference type="InterPro" id="IPR050879">
    <property type="entry name" value="Acyltransferase_3"/>
</dbReference>
<dbReference type="Pfam" id="PF19040">
    <property type="entry name" value="SGNH"/>
    <property type="match status" value="1"/>
</dbReference>
<dbReference type="EC" id="2.3.1.-" evidence="4"/>
<organism evidence="4 5">
    <name type="scientific">Alkalimonas cellulosilytica</name>
    <dbReference type="NCBI Taxonomy" id="3058395"/>
    <lineage>
        <taxon>Bacteria</taxon>
        <taxon>Pseudomonadati</taxon>
        <taxon>Pseudomonadota</taxon>
        <taxon>Gammaproteobacteria</taxon>
        <taxon>Alkalimonas</taxon>
    </lineage>
</organism>
<dbReference type="PANTHER" id="PTHR23028">
    <property type="entry name" value="ACETYLTRANSFERASE"/>
    <property type="match status" value="1"/>
</dbReference>
<evidence type="ECO:0000313" key="4">
    <source>
        <dbReference type="EMBL" id="MEE2000422.1"/>
    </source>
</evidence>
<name>A0ABU7J235_9GAMM</name>
<comment type="caution">
    <text evidence="4">The sequence shown here is derived from an EMBL/GenBank/DDBJ whole genome shotgun (WGS) entry which is preliminary data.</text>
</comment>
<keyword evidence="1" id="KW-0812">Transmembrane</keyword>
<evidence type="ECO:0000313" key="5">
    <source>
        <dbReference type="Proteomes" id="UP001336314"/>
    </source>
</evidence>
<feature type="transmembrane region" description="Helical" evidence="1">
    <location>
        <begin position="283"/>
        <end position="302"/>
    </location>
</feature>
<keyword evidence="4" id="KW-0012">Acyltransferase</keyword>
<feature type="transmembrane region" description="Helical" evidence="1">
    <location>
        <begin position="253"/>
        <end position="271"/>
    </location>
</feature>
<feature type="transmembrane region" description="Helical" evidence="1">
    <location>
        <begin position="227"/>
        <end position="247"/>
    </location>
</feature>
<gene>
    <name evidence="4" type="ORF">QWY20_03065</name>
</gene>
<sequence>MPNPHQPSHYRHDIDGLRAIAVLLVVFCHMELPFFSGGYIGVDVFFVISGFLITKIIYRELQEGSFTFRHFYIRRIKRLLPALVVLLAFCAVAFAATLSPHDLEKFTASMVWVSLFAGNFYFWIHHGGYFSENAKEAPLLHTWSLAIEEQFYFIWPIALLLLIRLLPLRVLPWLLLIALAVLTYASELALNYSMGASYYLLPTRFFELMIGAVLAVWWNKLPMPGKYFSLVVSIAALASIAFFAVTLDAQSRFPGFNAFYVCVATAALLYCGQQVHNPIARLLSLRPMVFIGLISYSLYLWHWPLLVWLNYRGIELSVIGLVVTFLTMLLAAWLSWRFVEQPFRKNTFSLKRLTLTWFAAPVATLLMVSYVTQHYQGFPARFDYQTVEIEKALNSFSNVIRGECHSSFRQRHQQPTTDCQLGDSDAKKTGFLFGDSHANHFTGFLDNVGKAAGIRITDYTMDQCPPIFGLSWGSSSYRAQGCKQRNQQAQKFIKYQNPDYVFLAASWPHYRSRFVFRDGVHLLSAEEIEQEVYEKKRETMLFITGFNAKPVIIKDIAYAGSHDPKCTLKNTMFSTERNCLLNHNHNTMMINIIERLASEFEDLYVIDAKQFYCDGIYCQAELEGIPLYRDNDHLNHVASKLLGTLYLSSGAWISPSP</sequence>
<feature type="transmembrane region" description="Helical" evidence="1">
    <location>
        <begin position="196"/>
        <end position="218"/>
    </location>
</feature>
<feature type="domain" description="SGNH" evidence="3">
    <location>
        <begin position="404"/>
        <end position="646"/>
    </location>
</feature>
<keyword evidence="4" id="KW-0808">Transferase</keyword>
<feature type="transmembrane region" description="Helical" evidence="1">
    <location>
        <begin position="38"/>
        <end position="58"/>
    </location>
</feature>
<keyword evidence="1" id="KW-0472">Membrane</keyword>
<dbReference type="GO" id="GO:0016746">
    <property type="term" value="F:acyltransferase activity"/>
    <property type="evidence" value="ECO:0007669"/>
    <property type="project" value="UniProtKB-KW"/>
</dbReference>